<feature type="region of interest" description="Disordered" evidence="17">
    <location>
        <begin position="368"/>
        <end position="412"/>
    </location>
</feature>
<evidence type="ECO:0000256" key="4">
    <source>
        <dbReference type="ARBA" id="ARBA00022454"/>
    </source>
</evidence>
<keyword evidence="14" id="KW-0539">Nucleus</keyword>
<keyword evidence="7" id="KW-0863">Zinc-finger</keyword>
<evidence type="ECO:0000313" key="22">
    <source>
        <dbReference type="Proteomes" id="UP000030687"/>
    </source>
</evidence>
<feature type="coiled-coil region" evidence="16">
    <location>
        <begin position="112"/>
        <end position="139"/>
    </location>
</feature>
<evidence type="ECO:0000256" key="13">
    <source>
        <dbReference type="ARBA" id="ARBA00023125"/>
    </source>
</evidence>
<name>V4TLN7_CITCL</name>
<feature type="compositionally biased region" description="Basic residues" evidence="17">
    <location>
        <begin position="328"/>
        <end position="341"/>
    </location>
</feature>
<evidence type="ECO:0000256" key="1">
    <source>
        <dbReference type="ARBA" id="ARBA00004123"/>
    </source>
</evidence>
<evidence type="ECO:0000256" key="12">
    <source>
        <dbReference type="ARBA" id="ARBA00022895"/>
    </source>
</evidence>
<dbReference type="InterPro" id="IPR049730">
    <property type="entry name" value="SNF2/RAD54-like_C"/>
</dbReference>
<dbReference type="InterPro" id="IPR025766">
    <property type="entry name" value="ADD"/>
</dbReference>
<keyword evidence="11" id="KW-0067">ATP-binding</keyword>
<proteinExistence type="inferred from homology"/>
<dbReference type="Pfam" id="PF00271">
    <property type="entry name" value="Helicase_C"/>
    <property type="match status" value="1"/>
</dbReference>
<evidence type="ECO:0000313" key="21">
    <source>
        <dbReference type="EMBL" id="ESR50706.1"/>
    </source>
</evidence>
<dbReference type="GO" id="GO:0005524">
    <property type="term" value="F:ATP binding"/>
    <property type="evidence" value="ECO:0007669"/>
    <property type="project" value="UniProtKB-KW"/>
</dbReference>
<dbReference type="InterPro" id="IPR044574">
    <property type="entry name" value="ARIP4-like"/>
</dbReference>
<feature type="compositionally biased region" description="Polar residues" evidence="17">
    <location>
        <begin position="1377"/>
        <end position="1392"/>
    </location>
</feature>
<dbReference type="EMBL" id="KI536726">
    <property type="protein sequence ID" value="ESR50706.1"/>
    <property type="molecule type" value="Genomic_DNA"/>
</dbReference>
<dbReference type="CDD" id="cd18793">
    <property type="entry name" value="SF2_C_SNF"/>
    <property type="match status" value="1"/>
</dbReference>
<dbReference type="Gene3D" id="3.40.50.10810">
    <property type="entry name" value="Tandem AAA-ATPase domain"/>
    <property type="match status" value="1"/>
</dbReference>
<keyword evidence="10" id="KW-0862">Zinc</keyword>
<evidence type="ECO:0000256" key="8">
    <source>
        <dbReference type="ARBA" id="ARBA00022801"/>
    </source>
</evidence>
<feature type="compositionally biased region" description="Basic and acidic residues" evidence="17">
    <location>
        <begin position="391"/>
        <end position="409"/>
    </location>
</feature>
<feature type="domain" description="Helicase C-terminal" evidence="19">
    <location>
        <begin position="1088"/>
        <end position="1259"/>
    </location>
</feature>
<evidence type="ECO:0000256" key="7">
    <source>
        <dbReference type="ARBA" id="ARBA00022771"/>
    </source>
</evidence>
<dbReference type="Pfam" id="PF00176">
    <property type="entry name" value="SNF2-rel_dom"/>
    <property type="match status" value="1"/>
</dbReference>
<comment type="subcellular location">
    <subcellularLocation>
        <location evidence="2">Chromosome</location>
        <location evidence="2">Telomere</location>
    </subcellularLocation>
    <subcellularLocation>
        <location evidence="1">Nucleus</location>
    </subcellularLocation>
</comment>
<evidence type="ECO:0000256" key="11">
    <source>
        <dbReference type="ARBA" id="ARBA00022840"/>
    </source>
</evidence>
<evidence type="ECO:0000256" key="16">
    <source>
        <dbReference type="SAM" id="Coils"/>
    </source>
</evidence>
<dbReference type="PANTHER" id="PTHR45797">
    <property type="entry name" value="RAD54-LIKE"/>
    <property type="match status" value="1"/>
</dbReference>
<dbReference type="Proteomes" id="UP000030687">
    <property type="component" value="Unassembled WGS sequence"/>
</dbReference>
<dbReference type="eggNOG" id="KOG1015">
    <property type="taxonomic scope" value="Eukaryota"/>
</dbReference>
<keyword evidence="6" id="KW-0547">Nucleotide-binding</keyword>
<dbReference type="GO" id="GO:0009555">
    <property type="term" value="P:pollen development"/>
    <property type="evidence" value="ECO:0007669"/>
    <property type="project" value="EnsemblPlants"/>
</dbReference>
<sequence length="1444" mass="163387">MEDKHSEDEKHEEVEDIESDSGDSFIVDSESDEPSISGQDDGLHLEEHLTEEEIEELIAEFLEVESKAAEAQEALELESLVKLKNEVREELAQALHGDDLEAAVEDEMTVYKEQWEAALDELETESAHLLEQLDGAGIELPSLYRLIENQVPNGCCTEAWKRRAHWVGSQVTSEMRESIAGAEDFLQTERPVRRRHGKLLEEGASGFLQKKIANDGSENGGKEVSDINWNSVNKIFSGDVSEKCAAFGSKHWASVYLASTPQQAAAMGLKFPGVDEVEEIEDVDGNSDDPFVADAIANEKELALSEEQRKKFRKVKEEDDANMDRKLQLHLKRRRHQKRSKQKTDDGDMPGNNNEVALQNLETGVLESSVKERSLSNGISSVSDSALPDSSELRGIKRSNESEEPNSEKKRSRTIIIGSDEADVVKDECSTKLEDHSVSPENINDAATDNSLHSQSLSEKFYCTACNNVAIEVHPHPILNVIVCKDCKCLLEKKMHVKDADCSECYCVWCGRSSDLVSCKSCKTLFCTTCVKRNISEACLSDEVQASCWQCCCCSPSLLKRLTSELGRAMGSENLIVSSSESDSENSDADNNLKIGGKRKQKKKIRRILDDAELGEETKRKIAIEKERQERLKSLQVQFSSKSKLMNSVTLDGDLSAGASIEVLGDAITGYIVNVVREKGEEAVRIPSSISAKLKAHQVVGIRFMWENIIQSIRKVKSGDKGLGCILAHTMGLGKTFQVIAFLYTAMRSVDLGLRTALIVTPVNVLHNWKQEFMKWRPSELKPLRVFMLEDVSRDRRAELLAKWRAKGGVFLIGYTAFRNLSFGKHVKDRNMAREICHALQDGPDILVCDEAHMIKNTRADTTQALKQVKCQRRIALTGSPLQNNLMEYYCMVDFVREGFLGSSHDFQNPIENGQHTNSTSEDVKIMNQRSHILYEQLKGFVQRMDMNVVKKDLPPKTVFVITVKLSPLQRRLYKRFLDLHGFTNDRVSNEKIRKSFFAGYQALAQIWNHPGILQLTKDKGYPSREDAEDSSSDENMDYNVVIGEKPRNMNDFLQGKNDDGFFQKDWWNDLLHDHTYKELDYSGKMVLLLDILTMCSNMGDKSLVFSQSIPTLDLIEFYLSKLPRPGKQGKLWKKGKDWYRLDGRTESSERQKLVERFNEPLNKRVKCTLISTRAGSLGINLHSANRVIIVDGSWNPTYDLQAIYRAWRYGQRKPVFAYRLMAHGTMEEKIYKRQVTKEGLAARVVDRQQVHRTISKEEMLHLFEFGDDENPDPLTAVSKENGQGSSQNTNCALKHKLPLSHEGCSDKLMESLLGKHHPRWISNYHEHETLLQENEEERLSKEEQDMAWEVFRKSLEWEEVQRVTVDESISERKPASMSNLTPAPETSSVTQPRGILRSHVVIRKCTNLSHKLTLRSQGTKPGCSTVCGECAQEISWENCKVAR</sequence>
<dbReference type="GO" id="GO:0016887">
    <property type="term" value="F:ATP hydrolysis activity"/>
    <property type="evidence" value="ECO:0007669"/>
    <property type="project" value="InterPro"/>
</dbReference>
<accession>V4TLN7</accession>
<dbReference type="PROSITE" id="PS51533">
    <property type="entry name" value="ADD"/>
    <property type="match status" value="1"/>
</dbReference>
<feature type="compositionally biased region" description="Low complexity" evidence="17">
    <location>
        <begin position="380"/>
        <end position="390"/>
    </location>
</feature>
<keyword evidence="5" id="KW-0479">Metal-binding</keyword>
<feature type="domain" description="PHD-type" evidence="20">
    <location>
        <begin position="451"/>
        <end position="582"/>
    </location>
</feature>
<feature type="compositionally biased region" description="Basic and acidic residues" evidence="17">
    <location>
        <begin position="1"/>
        <end position="13"/>
    </location>
</feature>
<feature type="region of interest" description="Disordered" evidence="17">
    <location>
        <begin position="1"/>
        <end position="45"/>
    </location>
</feature>
<evidence type="ECO:0000259" key="19">
    <source>
        <dbReference type="PROSITE" id="PS51194"/>
    </source>
</evidence>
<dbReference type="OMA" id="QDISWET"/>
<dbReference type="PROSITE" id="PS51192">
    <property type="entry name" value="HELICASE_ATP_BIND_1"/>
    <property type="match status" value="1"/>
</dbReference>
<evidence type="ECO:0000256" key="2">
    <source>
        <dbReference type="ARBA" id="ARBA00004574"/>
    </source>
</evidence>
<keyword evidence="13" id="KW-0238">DNA-binding</keyword>
<dbReference type="GO" id="GO:0003677">
    <property type="term" value="F:DNA binding"/>
    <property type="evidence" value="ECO:0007669"/>
    <property type="project" value="UniProtKB-KW"/>
</dbReference>
<dbReference type="InterPro" id="IPR000330">
    <property type="entry name" value="SNF2_N"/>
</dbReference>
<evidence type="ECO:0000256" key="10">
    <source>
        <dbReference type="ARBA" id="ARBA00022833"/>
    </source>
</evidence>
<evidence type="ECO:0000256" key="14">
    <source>
        <dbReference type="ARBA" id="ARBA00023242"/>
    </source>
</evidence>
<keyword evidence="4" id="KW-0158">Chromosome</keyword>
<keyword evidence="12" id="KW-0779">Telomere</keyword>
<dbReference type="Gramene" id="ESR50706">
    <property type="protein sequence ID" value="ESR50706"/>
    <property type="gene ID" value="CICLE_v10030509mg"/>
</dbReference>
<evidence type="ECO:0000259" key="18">
    <source>
        <dbReference type="PROSITE" id="PS51192"/>
    </source>
</evidence>
<dbReference type="InterPro" id="IPR014001">
    <property type="entry name" value="Helicase_ATP-bd"/>
</dbReference>
<dbReference type="CDD" id="cd11726">
    <property type="entry name" value="ADDz_ATRX"/>
    <property type="match status" value="1"/>
</dbReference>
<evidence type="ECO:0000256" key="9">
    <source>
        <dbReference type="ARBA" id="ARBA00022806"/>
    </source>
</evidence>
<dbReference type="SMART" id="SM00487">
    <property type="entry name" value="DEXDc"/>
    <property type="match status" value="1"/>
</dbReference>
<dbReference type="InterPro" id="IPR038718">
    <property type="entry name" value="SNF2-like_sf"/>
</dbReference>
<dbReference type="Gene3D" id="3.40.50.300">
    <property type="entry name" value="P-loop containing nucleotide triphosphate hydrolases"/>
    <property type="match status" value="1"/>
</dbReference>
<dbReference type="GO" id="GO:0043007">
    <property type="term" value="P:maintenance of rDNA"/>
    <property type="evidence" value="ECO:0007669"/>
    <property type="project" value="EnsemblPlants"/>
</dbReference>
<dbReference type="InterPro" id="IPR001650">
    <property type="entry name" value="Helicase_C-like"/>
</dbReference>
<dbReference type="PANTHER" id="PTHR45797:SF1">
    <property type="entry name" value="HELICASE ARIP4"/>
    <property type="match status" value="1"/>
</dbReference>
<dbReference type="GO" id="GO:0008270">
    <property type="term" value="F:zinc ion binding"/>
    <property type="evidence" value="ECO:0007669"/>
    <property type="project" value="UniProtKB-KW"/>
</dbReference>
<reference evidence="21 22" key="1">
    <citation type="submission" date="2013-10" db="EMBL/GenBank/DDBJ databases">
        <authorList>
            <consortium name="International Citrus Genome Consortium"/>
            <person name="Jenkins J."/>
            <person name="Schmutz J."/>
            <person name="Prochnik S."/>
            <person name="Rokhsar D."/>
            <person name="Gmitter F."/>
            <person name="Ollitrault P."/>
            <person name="Machado M."/>
            <person name="Talon M."/>
            <person name="Wincker P."/>
            <person name="Jaillon O."/>
            <person name="Morgante M."/>
        </authorList>
    </citation>
    <scope>NUCLEOTIDE SEQUENCE</scope>
    <source>
        <strain evidence="22">cv. Clemenules</strain>
    </source>
</reference>
<keyword evidence="22" id="KW-1185">Reference proteome</keyword>
<dbReference type="KEGG" id="cic:CICLE_v10030509mg"/>
<organism evidence="21 22">
    <name type="scientific">Citrus clementina</name>
    <name type="common">Clementine</name>
    <name type="synonym">Citrus deliciosa x Citrus sinensis</name>
    <dbReference type="NCBI Taxonomy" id="85681"/>
    <lineage>
        <taxon>Eukaryota</taxon>
        <taxon>Viridiplantae</taxon>
        <taxon>Streptophyta</taxon>
        <taxon>Embryophyta</taxon>
        <taxon>Tracheophyta</taxon>
        <taxon>Spermatophyta</taxon>
        <taxon>Magnoliopsida</taxon>
        <taxon>eudicotyledons</taxon>
        <taxon>Gunneridae</taxon>
        <taxon>Pentapetalae</taxon>
        <taxon>rosids</taxon>
        <taxon>malvids</taxon>
        <taxon>Sapindales</taxon>
        <taxon>Rutaceae</taxon>
        <taxon>Aurantioideae</taxon>
        <taxon>Citrus</taxon>
    </lineage>
</organism>
<feature type="domain" description="Helicase ATP-binding" evidence="18">
    <location>
        <begin position="716"/>
        <end position="899"/>
    </location>
</feature>
<dbReference type="GO" id="GO:0000781">
    <property type="term" value="C:chromosome, telomeric region"/>
    <property type="evidence" value="ECO:0007669"/>
    <property type="project" value="UniProtKB-SubCell"/>
</dbReference>
<dbReference type="InterPro" id="IPR027417">
    <property type="entry name" value="P-loop_NTPase"/>
</dbReference>
<keyword evidence="8" id="KW-0378">Hydrolase</keyword>
<keyword evidence="9" id="KW-0347">Helicase</keyword>
<dbReference type="GO" id="GO:0005634">
    <property type="term" value="C:nucleus"/>
    <property type="evidence" value="ECO:0007669"/>
    <property type="project" value="UniProtKB-SubCell"/>
</dbReference>
<keyword evidence="16" id="KW-0175">Coiled coil</keyword>
<evidence type="ECO:0000256" key="15">
    <source>
        <dbReference type="ARBA" id="ARBA00031106"/>
    </source>
</evidence>
<evidence type="ECO:0000256" key="17">
    <source>
        <dbReference type="SAM" id="MobiDB-lite"/>
    </source>
</evidence>
<comment type="similarity">
    <text evidence="3">Belongs to the SNF2/RAD54 helicase family.</text>
</comment>
<dbReference type="SUPFAM" id="SSF52540">
    <property type="entry name" value="P-loop containing nucleoside triphosphate hydrolases"/>
    <property type="match status" value="2"/>
</dbReference>
<dbReference type="FunCoup" id="V4TLN7">
    <property type="interactions" value="1909"/>
</dbReference>
<gene>
    <name evidence="21" type="ORF">CICLE_v10030509mg</name>
</gene>
<feature type="region of interest" description="Disordered" evidence="17">
    <location>
        <begin position="1369"/>
        <end position="1393"/>
    </location>
</feature>
<dbReference type="SMART" id="SM00490">
    <property type="entry name" value="HELICc"/>
    <property type="match status" value="1"/>
</dbReference>
<dbReference type="InParanoid" id="V4TLN7"/>
<evidence type="ECO:0000256" key="3">
    <source>
        <dbReference type="ARBA" id="ARBA00007025"/>
    </source>
</evidence>
<dbReference type="STRING" id="85681.V4TLN7"/>
<evidence type="ECO:0000256" key="5">
    <source>
        <dbReference type="ARBA" id="ARBA00022723"/>
    </source>
</evidence>
<dbReference type="GO" id="GO:0004386">
    <property type="term" value="F:helicase activity"/>
    <property type="evidence" value="ECO:0007669"/>
    <property type="project" value="UniProtKB-KW"/>
</dbReference>
<evidence type="ECO:0000259" key="20">
    <source>
        <dbReference type="PROSITE" id="PS51533"/>
    </source>
</evidence>
<evidence type="ECO:0000256" key="6">
    <source>
        <dbReference type="ARBA" id="ARBA00022741"/>
    </source>
</evidence>
<dbReference type="PROSITE" id="PS51194">
    <property type="entry name" value="HELICASE_CTER"/>
    <property type="match status" value="1"/>
</dbReference>
<feature type="region of interest" description="Disordered" evidence="17">
    <location>
        <begin position="312"/>
        <end position="355"/>
    </location>
</feature>
<protein>
    <recommendedName>
        <fullName evidence="15">ATP-dependent helicase ATRX</fullName>
    </recommendedName>
</protein>